<evidence type="ECO:0000313" key="2">
    <source>
        <dbReference type="Proteomes" id="UP000321197"/>
    </source>
</evidence>
<organism evidence="1 2">
    <name type="scientific">Meiothermus hypogaeus NBRC 106114</name>
    <dbReference type="NCBI Taxonomy" id="1227553"/>
    <lineage>
        <taxon>Bacteria</taxon>
        <taxon>Thermotogati</taxon>
        <taxon>Deinococcota</taxon>
        <taxon>Deinococci</taxon>
        <taxon>Thermales</taxon>
        <taxon>Thermaceae</taxon>
        <taxon>Meiothermus</taxon>
    </lineage>
</organism>
<accession>A0A511R738</accession>
<sequence length="126" mass="13600">MPTADIRATHLRGLAVLLALLLLLVSSELGLRGVLMYGTWASEQQLTQFNLAQLCTPSADASNHSDPSHPPEHGPLCFVHLLPVEALEPSQSRFANLQFVRLLPVVSAPVQDVFIQSIAARAPPMA</sequence>
<protein>
    <submittedName>
        <fullName evidence="1">Uncharacterized protein</fullName>
    </submittedName>
</protein>
<dbReference type="RefSeq" id="WP_119341577.1">
    <property type="nucleotide sequence ID" value="NZ_BJXL01000126.1"/>
</dbReference>
<dbReference type="Proteomes" id="UP000321197">
    <property type="component" value="Unassembled WGS sequence"/>
</dbReference>
<comment type="caution">
    <text evidence="1">The sequence shown here is derived from an EMBL/GenBank/DDBJ whole genome shotgun (WGS) entry which is preliminary data.</text>
</comment>
<proteinExistence type="predicted"/>
<reference evidence="1 2" key="1">
    <citation type="submission" date="2019-07" db="EMBL/GenBank/DDBJ databases">
        <title>Whole genome shotgun sequence of Meiothermus hypogaeus NBRC 106114.</title>
        <authorList>
            <person name="Hosoyama A."/>
            <person name="Uohara A."/>
            <person name="Ohji S."/>
            <person name="Ichikawa N."/>
        </authorList>
    </citation>
    <scope>NUCLEOTIDE SEQUENCE [LARGE SCALE GENOMIC DNA]</scope>
    <source>
        <strain evidence="1 2">NBRC 106114</strain>
    </source>
</reference>
<dbReference type="AlphaFoldDB" id="A0A511R738"/>
<name>A0A511R738_9DEIN</name>
<dbReference type="OrthoDB" id="27388at2"/>
<gene>
    <name evidence="1" type="ORF">MHY01S_29080</name>
</gene>
<evidence type="ECO:0000313" key="1">
    <source>
        <dbReference type="EMBL" id="GEM84742.1"/>
    </source>
</evidence>
<dbReference type="EMBL" id="BJXL01000126">
    <property type="protein sequence ID" value="GEM84742.1"/>
    <property type="molecule type" value="Genomic_DNA"/>
</dbReference>